<evidence type="ECO:0000313" key="1">
    <source>
        <dbReference type="EMBL" id="KAF6489927.1"/>
    </source>
</evidence>
<reference evidence="1 2" key="1">
    <citation type="journal article" date="2020" name="Nature">
        <title>Six reference-quality genomes reveal evolution of bat adaptations.</title>
        <authorList>
            <person name="Jebb D."/>
            <person name="Huang Z."/>
            <person name="Pippel M."/>
            <person name="Hughes G.M."/>
            <person name="Lavrichenko K."/>
            <person name="Devanna P."/>
            <person name="Winkler S."/>
            <person name="Jermiin L.S."/>
            <person name="Skirmuntt E.C."/>
            <person name="Katzourakis A."/>
            <person name="Burkitt-Gray L."/>
            <person name="Ray D.A."/>
            <person name="Sullivan K.A.M."/>
            <person name="Roscito J.G."/>
            <person name="Kirilenko B.M."/>
            <person name="Davalos L.M."/>
            <person name="Corthals A.P."/>
            <person name="Power M.L."/>
            <person name="Jones G."/>
            <person name="Ransome R.D."/>
            <person name="Dechmann D.K.N."/>
            <person name="Locatelli A.G."/>
            <person name="Puechmaille S.J."/>
            <person name="Fedrigo O."/>
            <person name="Jarvis E.D."/>
            <person name="Hiller M."/>
            <person name="Vernes S.C."/>
            <person name="Myers E.W."/>
            <person name="Teeling E.C."/>
        </authorList>
    </citation>
    <scope>NUCLEOTIDE SEQUENCE [LARGE SCALE GENOMIC DNA]</scope>
    <source>
        <strain evidence="1">MMolMol1</strain>
        <tissue evidence="1">Muscle</tissue>
    </source>
</reference>
<proteinExistence type="predicted"/>
<organism evidence="1 2">
    <name type="scientific">Molossus molossus</name>
    <name type="common">Pallas' mastiff bat</name>
    <name type="synonym">Vespertilio molossus</name>
    <dbReference type="NCBI Taxonomy" id="27622"/>
    <lineage>
        <taxon>Eukaryota</taxon>
        <taxon>Metazoa</taxon>
        <taxon>Chordata</taxon>
        <taxon>Craniata</taxon>
        <taxon>Vertebrata</taxon>
        <taxon>Euteleostomi</taxon>
        <taxon>Mammalia</taxon>
        <taxon>Eutheria</taxon>
        <taxon>Laurasiatheria</taxon>
        <taxon>Chiroptera</taxon>
        <taxon>Yangochiroptera</taxon>
        <taxon>Molossidae</taxon>
        <taxon>Molossus</taxon>
    </lineage>
</organism>
<sequence length="130" mass="14643">MIAPLSHAALRTPCPRYSLSARSSLRIKSRGTEKASQVQPLRECRNPTPGFYNSFTSKICLNYRGTRKPSTTRRLIMYKRRVKPGLGAQPLEVTLLGQHQCTLSSPFLILPVRAVCLFPLTRFLPQNGKM</sequence>
<dbReference type="Proteomes" id="UP000550707">
    <property type="component" value="Unassembled WGS sequence"/>
</dbReference>
<evidence type="ECO:0000313" key="2">
    <source>
        <dbReference type="Proteomes" id="UP000550707"/>
    </source>
</evidence>
<protein>
    <submittedName>
        <fullName evidence="1">Uncharacterized protein</fullName>
    </submittedName>
</protein>
<name>A0A7J8IZ99_MOLMO</name>
<accession>A0A7J8IZ99</accession>
<comment type="caution">
    <text evidence="1">The sequence shown here is derived from an EMBL/GenBank/DDBJ whole genome shotgun (WGS) entry which is preliminary data.</text>
</comment>
<dbReference type="EMBL" id="JACASF010000003">
    <property type="protein sequence ID" value="KAF6489927.1"/>
    <property type="molecule type" value="Genomic_DNA"/>
</dbReference>
<dbReference type="AlphaFoldDB" id="A0A7J8IZ99"/>
<dbReference type="InParanoid" id="A0A7J8IZ99"/>
<gene>
    <name evidence="1" type="ORF">HJG59_010321</name>
</gene>
<keyword evidence="2" id="KW-1185">Reference proteome</keyword>